<dbReference type="InterPro" id="IPR058637">
    <property type="entry name" value="YknX-like_C"/>
</dbReference>
<protein>
    <submittedName>
        <fullName evidence="4">MexH family multidrug efflux RND transporter periplasmic adaptor subunit</fullName>
    </submittedName>
</protein>
<dbReference type="Proteomes" id="UP001143543">
    <property type="component" value="Unassembled WGS sequence"/>
</dbReference>
<dbReference type="Pfam" id="PF25989">
    <property type="entry name" value="YknX_C"/>
    <property type="match status" value="1"/>
</dbReference>
<proteinExistence type="inferred from homology"/>
<evidence type="ECO:0000313" key="4">
    <source>
        <dbReference type="EMBL" id="GLB49183.1"/>
    </source>
</evidence>
<evidence type="ECO:0000259" key="2">
    <source>
        <dbReference type="Pfam" id="PF25954"/>
    </source>
</evidence>
<dbReference type="EMBL" id="BRVO01000002">
    <property type="protein sequence ID" value="GLB49183.1"/>
    <property type="molecule type" value="Genomic_DNA"/>
</dbReference>
<feature type="domain" description="YknX-like C-terminal permuted SH3-like" evidence="3">
    <location>
        <begin position="274"/>
        <end position="341"/>
    </location>
</feature>
<name>A0ABQ5MIG7_9FLAO</name>
<dbReference type="Gene3D" id="2.40.420.20">
    <property type="match status" value="1"/>
</dbReference>
<dbReference type="RefSeq" id="WP_281764827.1">
    <property type="nucleotide sequence ID" value="NZ_BRVO01000002.1"/>
</dbReference>
<accession>A0ABQ5MIG7</accession>
<organism evidence="4 5">
    <name type="scientific">Neptunitalea lumnitzerae</name>
    <dbReference type="NCBI Taxonomy" id="2965509"/>
    <lineage>
        <taxon>Bacteria</taxon>
        <taxon>Pseudomonadati</taxon>
        <taxon>Bacteroidota</taxon>
        <taxon>Flavobacteriia</taxon>
        <taxon>Flavobacteriales</taxon>
        <taxon>Flavobacteriaceae</taxon>
        <taxon>Neptunitalea</taxon>
    </lineage>
</organism>
<evidence type="ECO:0000256" key="1">
    <source>
        <dbReference type="ARBA" id="ARBA00009477"/>
    </source>
</evidence>
<dbReference type="InterPro" id="IPR006143">
    <property type="entry name" value="RND_pump_MFP"/>
</dbReference>
<comment type="similarity">
    <text evidence="1">Belongs to the membrane fusion protein (MFP) (TC 8.A.1) family.</text>
</comment>
<sequence>MRTLNVTKPLCLLLASMVFFSCKEEKVVKEQKPVNVKVLTVGTETDYSPITYSGTIKADKSVTLSFQVSGTVQNVMVDKGDFVSKGSLVATMDAVIYQNRYAAQKAQADLAKENYDRILAVYKKGSIAEIKMLDAKSKYEQAQAAANATYEQMQYTKLKAPMDGYISNRFLDPGDLGSPGVPVVVIEQIEKVKAELPVPDNEINKTQKGDTVIIQIPALGNTKFTGTISDVAIVSERGTPVYTAGVTIHNPDQKIKPGMVCNAYFKSLTSGNDIVVPIQAIVVDEEDNKFVYTTTDNKAYRKKVQTGALYDNGIAITEGIKKGDKVVVSGYHKLTDSTQVNIIK</sequence>
<reference evidence="4" key="1">
    <citation type="submission" date="2022-07" db="EMBL/GenBank/DDBJ databases">
        <title>Taxonomy of Novel Oxalotrophic and Methylotrophic Bacteria.</title>
        <authorList>
            <person name="Sahin N."/>
            <person name="Tani A."/>
        </authorList>
    </citation>
    <scope>NUCLEOTIDE SEQUENCE</scope>
    <source>
        <strain evidence="4">Y10</strain>
    </source>
</reference>
<dbReference type="Gene3D" id="2.40.50.100">
    <property type="match status" value="1"/>
</dbReference>
<evidence type="ECO:0000259" key="3">
    <source>
        <dbReference type="Pfam" id="PF25989"/>
    </source>
</evidence>
<dbReference type="Gene3D" id="2.40.30.170">
    <property type="match status" value="1"/>
</dbReference>
<feature type="domain" description="CusB-like beta-barrel" evidence="2">
    <location>
        <begin position="195"/>
        <end position="266"/>
    </location>
</feature>
<dbReference type="PANTHER" id="PTHR30469:SF20">
    <property type="entry name" value="EFFLUX RND TRANSPORTER PERIPLASMIC ADAPTOR SUBUNIT"/>
    <property type="match status" value="1"/>
</dbReference>
<dbReference type="Pfam" id="PF25954">
    <property type="entry name" value="Beta-barrel_RND_2"/>
    <property type="match status" value="1"/>
</dbReference>
<evidence type="ECO:0000313" key="5">
    <source>
        <dbReference type="Proteomes" id="UP001143543"/>
    </source>
</evidence>
<keyword evidence="5" id="KW-1185">Reference proteome</keyword>
<gene>
    <name evidence="4" type="ORF">Y10_15510</name>
</gene>
<dbReference type="PROSITE" id="PS51257">
    <property type="entry name" value="PROKAR_LIPOPROTEIN"/>
    <property type="match status" value="1"/>
</dbReference>
<dbReference type="PANTHER" id="PTHR30469">
    <property type="entry name" value="MULTIDRUG RESISTANCE PROTEIN MDTA"/>
    <property type="match status" value="1"/>
</dbReference>
<dbReference type="Gene3D" id="1.10.287.470">
    <property type="entry name" value="Helix hairpin bin"/>
    <property type="match status" value="1"/>
</dbReference>
<dbReference type="InterPro" id="IPR058792">
    <property type="entry name" value="Beta-barrel_RND_2"/>
</dbReference>
<comment type="caution">
    <text evidence="4">The sequence shown here is derived from an EMBL/GenBank/DDBJ whole genome shotgun (WGS) entry which is preliminary data.</text>
</comment>
<dbReference type="SUPFAM" id="SSF111369">
    <property type="entry name" value="HlyD-like secretion proteins"/>
    <property type="match status" value="1"/>
</dbReference>
<dbReference type="NCBIfam" id="TIGR01730">
    <property type="entry name" value="RND_mfp"/>
    <property type="match status" value="1"/>
</dbReference>